<dbReference type="PANTHER" id="PTHR43490">
    <property type="entry name" value="(+)-NEOMENTHOL DEHYDROGENASE"/>
    <property type="match status" value="1"/>
</dbReference>
<dbReference type="AlphaFoldDB" id="A0A5C7WHX0"/>
<dbReference type="Pfam" id="PF00106">
    <property type="entry name" value="adh_short"/>
    <property type="match status" value="1"/>
</dbReference>
<proteinExistence type="inferred from homology"/>
<accession>A0A5C7WHX0</accession>
<evidence type="ECO:0000256" key="4">
    <source>
        <dbReference type="RuleBase" id="RU000363"/>
    </source>
</evidence>
<evidence type="ECO:0000313" key="6">
    <source>
        <dbReference type="Proteomes" id="UP000321374"/>
    </source>
</evidence>
<keyword evidence="3" id="KW-0560">Oxidoreductase</keyword>
<dbReference type="CDD" id="cd05324">
    <property type="entry name" value="carb_red_PTCR-like_SDR_c"/>
    <property type="match status" value="1"/>
</dbReference>
<dbReference type="Gene3D" id="3.40.50.720">
    <property type="entry name" value="NAD(P)-binding Rossmann-like Domain"/>
    <property type="match status" value="1"/>
</dbReference>
<dbReference type="InterPro" id="IPR045313">
    <property type="entry name" value="CBR1-like"/>
</dbReference>
<dbReference type="GO" id="GO:0016616">
    <property type="term" value="F:oxidoreductase activity, acting on the CH-OH group of donors, NAD or NADP as acceptor"/>
    <property type="evidence" value="ECO:0007669"/>
    <property type="project" value="InterPro"/>
</dbReference>
<evidence type="ECO:0000256" key="3">
    <source>
        <dbReference type="ARBA" id="ARBA00023002"/>
    </source>
</evidence>
<evidence type="ECO:0000256" key="1">
    <source>
        <dbReference type="ARBA" id="ARBA00006484"/>
    </source>
</evidence>
<dbReference type="STRING" id="1122236.GCA_000378225_00720"/>
<dbReference type="PRINTS" id="PR00080">
    <property type="entry name" value="SDRFAMILY"/>
</dbReference>
<dbReference type="PRINTS" id="PR00081">
    <property type="entry name" value="GDHRDH"/>
</dbReference>
<keyword evidence="2" id="KW-0521">NADP</keyword>
<dbReference type="EMBL" id="SSGG01000071">
    <property type="protein sequence ID" value="TXI36976.1"/>
    <property type="molecule type" value="Genomic_DNA"/>
</dbReference>
<reference evidence="5 6" key="1">
    <citation type="submission" date="2018-09" db="EMBL/GenBank/DDBJ databases">
        <title>Metagenome Assembled Genomes from an Advanced Water Purification Facility.</title>
        <authorList>
            <person name="Stamps B.W."/>
            <person name="Spear J.R."/>
        </authorList>
    </citation>
    <scope>NUCLEOTIDE SEQUENCE [LARGE SCALE GENOMIC DNA]</scope>
    <source>
        <strain evidence="5">Bin_42_2</strain>
    </source>
</reference>
<evidence type="ECO:0000313" key="5">
    <source>
        <dbReference type="EMBL" id="TXI36976.1"/>
    </source>
</evidence>
<dbReference type="InterPro" id="IPR036291">
    <property type="entry name" value="NAD(P)-bd_dom_sf"/>
</dbReference>
<dbReference type="InterPro" id="IPR002347">
    <property type="entry name" value="SDR_fam"/>
</dbReference>
<evidence type="ECO:0000256" key="2">
    <source>
        <dbReference type="ARBA" id="ARBA00022857"/>
    </source>
</evidence>
<gene>
    <name evidence="5" type="ORF">E6Q51_04340</name>
</gene>
<comment type="similarity">
    <text evidence="1 4">Belongs to the short-chain dehydrogenases/reductases (SDR) family.</text>
</comment>
<dbReference type="Proteomes" id="UP000321374">
    <property type="component" value="Unassembled WGS sequence"/>
</dbReference>
<protein>
    <submittedName>
        <fullName evidence="5">SDR family oxidoreductase</fullName>
    </submittedName>
</protein>
<dbReference type="SUPFAM" id="SSF51735">
    <property type="entry name" value="NAD(P)-binding Rossmann-fold domains"/>
    <property type="match status" value="1"/>
</dbReference>
<comment type="caution">
    <text evidence="5">The sequence shown here is derived from an EMBL/GenBank/DDBJ whole genome shotgun (WGS) entry which is preliminary data.</text>
</comment>
<sequence>MSALQQRIALITGGNRGIGFETAKKLAEQGIKVVIGVRDQLKGEKAVAELKALGADADYVLYDASLADAAQKVAQTLESRYGKLDILVNNAGILKEELIGQNNSLTVDQDTLKTTFDANFFAVIALTQALLPLLQRSPAGRIVNLSSILGSQTLHSTPNSPIEVAKGLAYNASKSALNMFTIHLAHALKDSNIKVNSAHPGWVKTELGGPHAPMEISDSWKTSVRLATLDEQGPTGGYFHEDQTLPW</sequence>
<name>A0A5C7WHX0_METME</name>
<organism evidence="5 6">
    <name type="scientific">Methylophilus methylotrophus</name>
    <name type="common">Bacterium W3A1</name>
    <dbReference type="NCBI Taxonomy" id="17"/>
    <lineage>
        <taxon>Bacteria</taxon>
        <taxon>Pseudomonadati</taxon>
        <taxon>Pseudomonadota</taxon>
        <taxon>Betaproteobacteria</taxon>
        <taxon>Nitrosomonadales</taxon>
        <taxon>Methylophilaceae</taxon>
        <taxon>Methylophilus</taxon>
    </lineage>
</organism>
<dbReference type="PANTHER" id="PTHR43490:SF99">
    <property type="entry name" value="SHORT-CHAIN DEHYDROGENASE_REDUCTASE"/>
    <property type="match status" value="1"/>
</dbReference>